<keyword evidence="2" id="KW-0067">ATP-binding</keyword>
<protein>
    <submittedName>
        <fullName evidence="4">Regulatory protein, luxR family</fullName>
    </submittedName>
</protein>
<dbReference type="GO" id="GO:0006355">
    <property type="term" value="P:regulation of DNA-templated transcription"/>
    <property type="evidence" value="ECO:0007669"/>
    <property type="project" value="InterPro"/>
</dbReference>
<dbReference type="Pfam" id="PF13191">
    <property type="entry name" value="AAA_16"/>
    <property type="match status" value="1"/>
</dbReference>
<evidence type="ECO:0000313" key="5">
    <source>
        <dbReference type="Proteomes" id="UP000182375"/>
    </source>
</evidence>
<dbReference type="InterPro" id="IPR016032">
    <property type="entry name" value="Sig_transdc_resp-reg_C-effctor"/>
</dbReference>
<reference evidence="4 5" key="1">
    <citation type="submission" date="2016-10" db="EMBL/GenBank/DDBJ databases">
        <authorList>
            <person name="de Groot N.N."/>
        </authorList>
    </citation>
    <scope>NUCLEOTIDE SEQUENCE [LARGE SCALE GENOMIC DNA]</scope>
    <source>
        <strain evidence="4 5">DSM 40306</strain>
    </source>
</reference>
<dbReference type="STRING" id="67331.SAMN04490357_1547"/>
<name>A0A1H4QZP0_9ACTN</name>
<evidence type="ECO:0000256" key="2">
    <source>
        <dbReference type="ARBA" id="ARBA00022840"/>
    </source>
</evidence>
<dbReference type="AlphaFoldDB" id="A0A1H4QZP0"/>
<dbReference type="Pfam" id="PF00196">
    <property type="entry name" value="GerE"/>
    <property type="match status" value="1"/>
</dbReference>
<dbReference type="SUPFAM" id="SSF52540">
    <property type="entry name" value="P-loop containing nucleoside triphosphate hydrolases"/>
    <property type="match status" value="1"/>
</dbReference>
<dbReference type="GO" id="GO:0003677">
    <property type="term" value="F:DNA binding"/>
    <property type="evidence" value="ECO:0007669"/>
    <property type="project" value="InterPro"/>
</dbReference>
<dbReference type="PANTHER" id="PTHR16305:SF35">
    <property type="entry name" value="TRANSCRIPTIONAL ACTIVATOR DOMAIN"/>
    <property type="match status" value="1"/>
</dbReference>
<dbReference type="SMART" id="SM00421">
    <property type="entry name" value="HTH_LUXR"/>
    <property type="match status" value="1"/>
</dbReference>
<accession>A0A1H4QZP0</accession>
<sequence>MDVQPQTVHGREPLIGREKDLRFVQSFFDDSALLGGALLVSGDAGVGKSALLDAVALASARRGNRVLRAAGAEFEADVSYSGLNQLLIPLLDDLDRLSTAHRDAVQVAIGLGTGPPPDRLLVSTAVLFLLRRVAAETPLLLVVDDLPWMDRATNAVLGFVARRLAGSRVGFLAASRSHSDSYFERGGLPEYVLPPLDEAAAVELLSSRHPGLAPAVRQRLMAEAMGNPLALVELPASLTGAQRSAFASLPSVLPLNQRLQALFASRVAVLPAACRQLLLVAVLDGTGDLAVIEAAAAGRAGLVDLAPAERDRLVRVDPTTRRLSFGHPLVGSAVVEESAAGDRRWAHQALADALVGQPERRAAHLGEAAAGPDEEVADLLEQAARHRLIRGDAVGAVAMLIRASALSPLAVDQSRRLAEAAYIGADAGGEVTGASQLLAGARRVNPAGHDSLHAAAAAVFLLINGDGDVDTAHGLLLGAIRSAHHGRAGKDSAGEDAMADALHTLAQVCWLSGRPALWQPALEIVDRLAADVPELTWLVSRTFADPARCEPETLVRLDALIADSRNDTDPTRVIRVATAAAFPDRLTDMGEAMREVIRRGREGVAPVGRHLGALMLVCLDYFFAGRWQEAGELADEGLPLCEELGYNFFRWYFQYIQALLAAVQGNFVSSTALADEVSRWAAPRGAHGADLFGYQPRVLTALGSGDFEAAYRHAAKMSPPGTLAPYIPHALWVAMDLVEAATRTGRAEEAAAHVAAMRASAMPRLSPRLAMHTLASEALVAPGDEAGVLFDRALAVADTERWPFDRARVHLLYGEHLRRLRAMSASRPHLTEALETFERLGAAPWTARAAAELRASGHAVSRSTGMGSAELTAQERQIAVLAASGLTNKQIGERLHLSHRTVGTHLYQLFPKLGITSRTALRDALTELDAKESR</sequence>
<dbReference type="InterPro" id="IPR000792">
    <property type="entry name" value="Tscrpt_reg_LuxR_C"/>
</dbReference>
<organism evidence="4 5">
    <name type="scientific">Streptomyces misionensis</name>
    <dbReference type="NCBI Taxonomy" id="67331"/>
    <lineage>
        <taxon>Bacteria</taxon>
        <taxon>Bacillati</taxon>
        <taxon>Actinomycetota</taxon>
        <taxon>Actinomycetes</taxon>
        <taxon>Kitasatosporales</taxon>
        <taxon>Streptomycetaceae</taxon>
        <taxon>Streptomyces</taxon>
    </lineage>
</organism>
<dbReference type="InterPro" id="IPR027417">
    <property type="entry name" value="P-loop_NTPase"/>
</dbReference>
<dbReference type="GO" id="GO:0005737">
    <property type="term" value="C:cytoplasm"/>
    <property type="evidence" value="ECO:0007669"/>
    <property type="project" value="TreeGrafter"/>
</dbReference>
<evidence type="ECO:0000259" key="3">
    <source>
        <dbReference type="PROSITE" id="PS50043"/>
    </source>
</evidence>
<dbReference type="GO" id="GO:0005524">
    <property type="term" value="F:ATP binding"/>
    <property type="evidence" value="ECO:0007669"/>
    <property type="project" value="UniProtKB-KW"/>
</dbReference>
<evidence type="ECO:0000256" key="1">
    <source>
        <dbReference type="ARBA" id="ARBA00022741"/>
    </source>
</evidence>
<dbReference type="EMBL" id="FNTD01000004">
    <property type="protein sequence ID" value="SEC24941.1"/>
    <property type="molecule type" value="Genomic_DNA"/>
</dbReference>
<dbReference type="Proteomes" id="UP000182375">
    <property type="component" value="Unassembled WGS sequence"/>
</dbReference>
<dbReference type="CDD" id="cd06170">
    <property type="entry name" value="LuxR_C_like"/>
    <property type="match status" value="1"/>
</dbReference>
<dbReference type="SUPFAM" id="SSF46894">
    <property type="entry name" value="C-terminal effector domain of the bipartite response regulators"/>
    <property type="match status" value="1"/>
</dbReference>
<gene>
    <name evidence="4" type="ORF">SAMN04490357_1547</name>
</gene>
<dbReference type="InterPro" id="IPR036388">
    <property type="entry name" value="WH-like_DNA-bd_sf"/>
</dbReference>
<evidence type="ECO:0000313" key="4">
    <source>
        <dbReference type="EMBL" id="SEC24941.1"/>
    </source>
</evidence>
<dbReference type="InterPro" id="IPR041664">
    <property type="entry name" value="AAA_16"/>
</dbReference>
<feature type="domain" description="HTH luxR-type" evidence="3">
    <location>
        <begin position="864"/>
        <end position="929"/>
    </location>
</feature>
<dbReference type="Gene3D" id="1.10.10.10">
    <property type="entry name" value="Winged helix-like DNA-binding domain superfamily/Winged helix DNA-binding domain"/>
    <property type="match status" value="1"/>
</dbReference>
<dbReference type="GO" id="GO:0004016">
    <property type="term" value="F:adenylate cyclase activity"/>
    <property type="evidence" value="ECO:0007669"/>
    <property type="project" value="TreeGrafter"/>
</dbReference>
<dbReference type="PRINTS" id="PR00038">
    <property type="entry name" value="HTHLUXR"/>
</dbReference>
<keyword evidence="1" id="KW-0547">Nucleotide-binding</keyword>
<dbReference type="PROSITE" id="PS50043">
    <property type="entry name" value="HTH_LUXR_2"/>
    <property type="match status" value="1"/>
</dbReference>
<proteinExistence type="predicted"/>
<dbReference type="PANTHER" id="PTHR16305">
    <property type="entry name" value="TESTICULAR SOLUBLE ADENYLYL CYCLASE"/>
    <property type="match status" value="1"/>
</dbReference>